<keyword evidence="6" id="KW-1185">Reference proteome</keyword>
<dbReference type="EMBL" id="ASWA01000003">
    <property type="protein sequence ID" value="EOT67048.1"/>
    <property type="molecule type" value="Genomic_DNA"/>
</dbReference>
<reference evidence="4 6" key="2">
    <citation type="submission" date="2013-03" db="EMBL/GenBank/DDBJ databases">
        <title>The Genome Sequence of Enterococcus malodoratus ATCC_43197 (PacBio/Illumina hybrid assembly).</title>
        <authorList>
            <consortium name="The Broad Institute Genomics Platform"/>
            <consortium name="The Broad Institute Genome Sequencing Center for Infectious Disease"/>
            <person name="Earl A."/>
            <person name="Russ C."/>
            <person name="Gilmore M."/>
            <person name="Surin D."/>
            <person name="Walker B."/>
            <person name="Young S."/>
            <person name="Zeng Q."/>
            <person name="Gargeya S."/>
            <person name="Fitzgerald M."/>
            <person name="Haas B."/>
            <person name="Abouelleil A."/>
            <person name="Allen A.W."/>
            <person name="Alvarado L."/>
            <person name="Arachchi H.M."/>
            <person name="Berlin A.M."/>
            <person name="Chapman S.B."/>
            <person name="Gainer-Dewar J."/>
            <person name="Goldberg J."/>
            <person name="Griggs A."/>
            <person name="Gujja S."/>
            <person name="Hansen M."/>
            <person name="Howarth C."/>
            <person name="Imamovic A."/>
            <person name="Ireland A."/>
            <person name="Larimer J."/>
            <person name="McCowan C."/>
            <person name="Murphy C."/>
            <person name="Pearson M."/>
            <person name="Poon T.W."/>
            <person name="Priest M."/>
            <person name="Roberts A."/>
            <person name="Saif S."/>
            <person name="Shea T."/>
            <person name="Sisk P."/>
            <person name="Sykes S."/>
            <person name="Wortman J."/>
            <person name="Nusbaum C."/>
            <person name="Birren B."/>
        </authorList>
    </citation>
    <scope>NUCLEOTIDE SEQUENCE [LARGE SCALE GENOMIC DNA]</scope>
    <source>
        <strain evidence="4 6">ATCC 43197</strain>
    </source>
</reference>
<evidence type="ECO:0000256" key="1">
    <source>
        <dbReference type="ARBA" id="ARBA00022679"/>
    </source>
</evidence>
<reference evidence="3 5" key="1">
    <citation type="submission" date="2013-02" db="EMBL/GenBank/DDBJ databases">
        <title>The Genome Sequence of Enterococcus malodoratus ATCC_43197.</title>
        <authorList>
            <consortium name="The Broad Institute Genome Sequencing Platform"/>
            <consortium name="The Broad Institute Genome Sequencing Center for Infectious Disease"/>
            <person name="Earl A.M."/>
            <person name="Gilmore M.S."/>
            <person name="Lebreton F."/>
            <person name="Walker B."/>
            <person name="Young S.K."/>
            <person name="Zeng Q."/>
            <person name="Gargeya S."/>
            <person name="Fitzgerald M."/>
            <person name="Haas B."/>
            <person name="Abouelleil A."/>
            <person name="Alvarado L."/>
            <person name="Arachchi H.M."/>
            <person name="Berlin A.M."/>
            <person name="Chapman S.B."/>
            <person name="Dewar J."/>
            <person name="Goldberg J."/>
            <person name="Griggs A."/>
            <person name="Gujja S."/>
            <person name="Hansen M."/>
            <person name="Howarth C."/>
            <person name="Imamovic A."/>
            <person name="Larimer J."/>
            <person name="McCowan C."/>
            <person name="Murphy C."/>
            <person name="Neiman D."/>
            <person name="Pearson M."/>
            <person name="Priest M."/>
            <person name="Roberts A."/>
            <person name="Saif S."/>
            <person name="Shea T."/>
            <person name="Sisk P."/>
            <person name="Sykes S."/>
            <person name="Wortman J."/>
            <person name="Nusbaum C."/>
            <person name="Birren B."/>
        </authorList>
    </citation>
    <scope>NUCLEOTIDE SEQUENCE [LARGE SCALE GENOMIC DNA]</scope>
    <source>
        <strain evidence="3 5">ATCC 43197</strain>
    </source>
</reference>
<dbReference type="PANTHER" id="PTHR33799:SF1">
    <property type="entry name" value="PTS SYSTEM MANNOSE-SPECIFIC EIIAB COMPONENT-RELATED"/>
    <property type="match status" value="1"/>
</dbReference>
<dbReference type="STRING" id="71451.RV07_GL002274"/>
<dbReference type="InterPro" id="IPR051471">
    <property type="entry name" value="Bacterial_PTS_sugar_comp"/>
</dbReference>
<evidence type="ECO:0000313" key="3">
    <source>
        <dbReference type="EMBL" id="EOH74318.1"/>
    </source>
</evidence>
<dbReference type="Pfam" id="PF03610">
    <property type="entry name" value="EIIA-man"/>
    <property type="match status" value="1"/>
</dbReference>
<dbReference type="Proteomes" id="UP000014148">
    <property type="component" value="Unassembled WGS sequence"/>
</dbReference>
<dbReference type="Gene3D" id="3.40.50.510">
    <property type="entry name" value="Phosphotransferase system, mannose-type IIA component"/>
    <property type="match status" value="1"/>
</dbReference>
<dbReference type="PATRIC" id="fig|1158601.3.peg.3360"/>
<feature type="domain" description="PTS EIIA type-4" evidence="2">
    <location>
        <begin position="3"/>
        <end position="124"/>
    </location>
</feature>
<accession>R2NTH8</accession>
<keyword evidence="1" id="KW-0808">Transferase</keyword>
<evidence type="ECO:0000313" key="5">
    <source>
        <dbReference type="Proteomes" id="UP000013783"/>
    </source>
</evidence>
<protein>
    <recommendedName>
        <fullName evidence="2">PTS EIIA type-4 domain-containing protein</fullName>
    </recommendedName>
</protein>
<dbReference type="PANTHER" id="PTHR33799">
    <property type="entry name" value="PTS PERMEASE-RELATED-RELATED"/>
    <property type="match status" value="1"/>
</dbReference>
<organism evidence="3 5">
    <name type="scientific">Enterococcus malodoratus ATCC 43197</name>
    <dbReference type="NCBI Taxonomy" id="1158601"/>
    <lineage>
        <taxon>Bacteria</taxon>
        <taxon>Bacillati</taxon>
        <taxon>Bacillota</taxon>
        <taxon>Bacilli</taxon>
        <taxon>Lactobacillales</taxon>
        <taxon>Enterococcaceae</taxon>
        <taxon>Enterococcus</taxon>
    </lineage>
</organism>
<dbReference type="GO" id="GO:0009401">
    <property type="term" value="P:phosphoenolpyruvate-dependent sugar phosphotransferase system"/>
    <property type="evidence" value="ECO:0007669"/>
    <property type="project" value="InterPro"/>
</dbReference>
<dbReference type="EMBL" id="AJAK01000022">
    <property type="protein sequence ID" value="EOH74318.1"/>
    <property type="molecule type" value="Genomic_DNA"/>
</dbReference>
<evidence type="ECO:0000259" key="2">
    <source>
        <dbReference type="PROSITE" id="PS51096"/>
    </source>
</evidence>
<dbReference type="AlphaFoldDB" id="R2NTH8"/>
<name>R2NTH8_9ENTE</name>
<dbReference type="GO" id="GO:0016740">
    <property type="term" value="F:transferase activity"/>
    <property type="evidence" value="ECO:0007669"/>
    <property type="project" value="UniProtKB-KW"/>
</dbReference>
<gene>
    <name evidence="4" type="ORF">I585_02569</name>
    <name evidence="3" type="ORF">UAI_03387</name>
</gene>
<proteinExistence type="predicted"/>
<dbReference type="SUPFAM" id="SSF53062">
    <property type="entry name" value="PTS system fructose IIA component-like"/>
    <property type="match status" value="1"/>
</dbReference>
<sequence length="140" mass="15761">MLERKLVLASHGKLASGMNSSLRLICGGITPIETLDCYLTEDFDLEKAVSEIMERHRDHELVVVTDLFGGSVNNEFLAHINRADFYLVAGMNLPFLVEFAMQFQLVDSLSKLIETTLTTAKQSIQFCNQLISSEIEEEDF</sequence>
<dbReference type="eggNOG" id="COG2893">
    <property type="taxonomic scope" value="Bacteria"/>
</dbReference>
<dbReference type="InterPro" id="IPR004701">
    <property type="entry name" value="PTS_EIIA_man-typ"/>
</dbReference>
<dbReference type="PROSITE" id="PS51096">
    <property type="entry name" value="PTS_EIIA_TYPE_4"/>
    <property type="match status" value="1"/>
</dbReference>
<evidence type="ECO:0000313" key="4">
    <source>
        <dbReference type="EMBL" id="EOT67048.1"/>
    </source>
</evidence>
<comment type="caution">
    <text evidence="3">The sequence shown here is derived from an EMBL/GenBank/DDBJ whole genome shotgun (WGS) entry which is preliminary data.</text>
</comment>
<dbReference type="InterPro" id="IPR036662">
    <property type="entry name" value="PTS_EIIA_man-typ_sf"/>
</dbReference>
<evidence type="ECO:0000313" key="6">
    <source>
        <dbReference type="Proteomes" id="UP000014148"/>
    </source>
</evidence>
<dbReference type="GO" id="GO:0016020">
    <property type="term" value="C:membrane"/>
    <property type="evidence" value="ECO:0007669"/>
    <property type="project" value="InterPro"/>
</dbReference>
<dbReference type="Proteomes" id="UP000013783">
    <property type="component" value="Unassembled WGS sequence"/>
</dbReference>